<evidence type="ECO:0000256" key="6">
    <source>
        <dbReference type="PIRNR" id="PIRNR037677"/>
    </source>
</evidence>
<keyword evidence="4 6" id="KW-0067">ATP-binding</keyword>
<keyword evidence="6 7" id="KW-0234">DNA repair</keyword>
<dbReference type="Pfam" id="PF05188">
    <property type="entry name" value="MutS_II"/>
    <property type="match status" value="1"/>
</dbReference>
<sequence length="1170" mass="131906">MQRSLLNFFSRSSKPLTDSSNKTCPPVLEDKSSLIEVSTCHTPSNVFKPEVSSEDLTLSVSKRRRVIIDSSDEDENETSILSESKTETPAKRDLSSFCHSPQSVKKQNSKQKEDADISQLETSGITETNESCFDDDCMSWTHLSLPFLDPCKIKDANGRKPDHPNYDPCTLYVPEEFKAKQTPGMRQWWEMKSRYYDVILFFKVGKFYEMYHMDAMVGVKELGLVFMKGNFAHCGFPEVAFARMADQLVHKGYKIARVEQTESVDAMTERCRGKSSSEKVVRREICQLITPGTCTASTRSEISDVRSLVINDGEFEDENAKDSMDSVHLDSYLLALTELQNNENNCFTFGIGLLNASTGKISVGQFVDDRHCSRLRTFLSHHSPSQLLVEHGATGTAIRSLLKTSLSCIPTEYLTPTKQFWSARNTVEELETAEYFPRRKCDDSSGLNQQPETFPEKENWPSVLLSMLSEDDPLGRTVKPEWELAYRCLGALVYYLRYCLIDHENRAPTEQFYTKQSCMVLDSITLSNLDIIRNNADGSQEGTLLQRLNTCCTFFGRRLLRQWITAPPCNPNIIRQRQLSIENLILIADMFPKLREKLSQLPDLERLVVKIHLLGCKGGDKNHPDNRAIIFEEVQYSRKNITDFLNTLDGFELGCKIIHEISHSELSSAYLKNLVTLTSMGGKFPDIMEKIKYFKNAFDAEKAKREGRITPEPGIDPDYDASISEIKRIIGDLDAFLMQWSKKFGSRLVYWGTGRNRYQIEVPESLASRVPNSWQLASQRKGVKRYRCMETQEWLSELTAAEERKDASLRSIMRHIFSMFSESFTQWHTAMTCLAELDCLIALSMYSTNAFDVMCLPEFIDLNSFTKPLLHIVDGIHPCLVNTFSGGDIIPNDVELGATSKLSLKDTEMQHYTVNSMFNNASVVLVTGPNMGGKSTLMRQAALLVILAHLGCRIPAKSCKLTPVDRIFSRLGASDKMLSGESTFLVELSETASILRHITPHSLVLMDELGRGTSTHDGVALAGAVLSFLAKPNGKFGDGCGPRTLFSTHYHSLVDRYANLNRSISNEDVDELCIGLGHMACMVEEKSETESGLENITFLYKFIPGACPKSYGFNAARLALLPDEVNRLGLTKAKEFEKTTATFACLRTLLQGRMTIEELRQWSSKLKTFL</sequence>
<dbReference type="PANTHER" id="PTHR11361">
    <property type="entry name" value="DNA MISMATCH REPAIR PROTEIN MUTS FAMILY MEMBER"/>
    <property type="match status" value="1"/>
</dbReference>
<dbReference type="Gene3D" id="3.40.1170.10">
    <property type="entry name" value="DNA repair protein MutS, domain I"/>
    <property type="match status" value="1"/>
</dbReference>
<name>A0AA85IL51_TRIRE</name>
<dbReference type="InterPro" id="IPR036187">
    <property type="entry name" value="DNA_mismatch_repair_MutS_sf"/>
</dbReference>
<evidence type="ECO:0000256" key="8">
    <source>
        <dbReference type="SAM" id="MobiDB-lite"/>
    </source>
</evidence>
<feature type="domain" description="DNA mismatch repair proteins mutS family" evidence="9">
    <location>
        <begin position="1002"/>
        <end position="1018"/>
    </location>
</feature>
<feature type="compositionally biased region" description="Basic and acidic residues" evidence="8">
    <location>
        <begin position="84"/>
        <end position="94"/>
    </location>
</feature>
<comment type="function">
    <text evidence="6 7">Component of the post-replicative DNA mismatch repair system (MMR).</text>
</comment>
<dbReference type="PIRSF" id="PIRSF037677">
    <property type="entry name" value="DNA_mis_repair_Msh6"/>
    <property type="match status" value="1"/>
</dbReference>
<dbReference type="SMART" id="SM00533">
    <property type="entry name" value="MUTSd"/>
    <property type="match status" value="1"/>
</dbReference>
<evidence type="ECO:0000256" key="1">
    <source>
        <dbReference type="ARBA" id="ARBA00006271"/>
    </source>
</evidence>
<dbReference type="InterPro" id="IPR000432">
    <property type="entry name" value="DNA_mismatch_repair_MutS_C"/>
</dbReference>
<dbReference type="InterPro" id="IPR007860">
    <property type="entry name" value="DNA_mmatch_repair_MutS_con_dom"/>
</dbReference>
<feature type="region of interest" description="Disordered" evidence="8">
    <location>
        <begin position="69"/>
        <end position="121"/>
    </location>
</feature>
<keyword evidence="3 6" id="KW-0227">DNA damage</keyword>
<evidence type="ECO:0000313" key="11">
    <source>
        <dbReference type="WBParaSite" id="TREG1_103780.1"/>
    </source>
</evidence>
<evidence type="ECO:0000256" key="2">
    <source>
        <dbReference type="ARBA" id="ARBA00022741"/>
    </source>
</evidence>
<dbReference type="GO" id="GO:0032301">
    <property type="term" value="C:MutSalpha complex"/>
    <property type="evidence" value="ECO:0007669"/>
    <property type="project" value="TreeGrafter"/>
</dbReference>
<feature type="compositionally biased region" description="Polar residues" evidence="8">
    <location>
        <begin position="1"/>
        <end position="23"/>
    </location>
</feature>
<reference evidence="10" key="1">
    <citation type="submission" date="2022-06" db="EMBL/GenBank/DDBJ databases">
        <authorList>
            <person name="Berger JAMES D."/>
            <person name="Berger JAMES D."/>
        </authorList>
    </citation>
    <scope>NUCLEOTIDE SEQUENCE [LARGE SCALE GENOMIC DNA]</scope>
</reference>
<dbReference type="InterPro" id="IPR016151">
    <property type="entry name" value="DNA_mismatch_repair_MutS_N"/>
</dbReference>
<feature type="region of interest" description="Disordered" evidence="8">
    <location>
        <begin position="1"/>
        <end position="26"/>
    </location>
</feature>
<dbReference type="SUPFAM" id="SSF48334">
    <property type="entry name" value="DNA repair protein MutS, domain III"/>
    <property type="match status" value="1"/>
</dbReference>
<dbReference type="GO" id="GO:0006298">
    <property type="term" value="P:mismatch repair"/>
    <property type="evidence" value="ECO:0007669"/>
    <property type="project" value="InterPro"/>
</dbReference>
<dbReference type="InterPro" id="IPR007861">
    <property type="entry name" value="DNA_mismatch_repair_MutS_clamp"/>
</dbReference>
<dbReference type="Gene3D" id="1.10.1420.10">
    <property type="match status" value="2"/>
</dbReference>
<proteinExistence type="inferred from homology"/>
<dbReference type="SUPFAM" id="SSF52540">
    <property type="entry name" value="P-loop containing nucleoside triphosphate hydrolases"/>
    <property type="match status" value="1"/>
</dbReference>
<evidence type="ECO:0000256" key="7">
    <source>
        <dbReference type="RuleBase" id="RU003756"/>
    </source>
</evidence>
<dbReference type="GO" id="GO:0030983">
    <property type="term" value="F:mismatched DNA binding"/>
    <property type="evidence" value="ECO:0007669"/>
    <property type="project" value="UniProtKB-UniRule"/>
</dbReference>
<dbReference type="InterPro" id="IPR036678">
    <property type="entry name" value="MutS_con_dom_sf"/>
</dbReference>
<dbReference type="Pfam" id="PF00488">
    <property type="entry name" value="MutS_V"/>
    <property type="match status" value="1"/>
</dbReference>
<keyword evidence="5 6" id="KW-0238">DNA-binding</keyword>
<dbReference type="Pfam" id="PF01624">
    <property type="entry name" value="MutS_I"/>
    <property type="match status" value="1"/>
</dbReference>
<dbReference type="FunFam" id="3.40.1170.10:FF:000002">
    <property type="entry name" value="DNA mismatch repair protein"/>
    <property type="match status" value="1"/>
</dbReference>
<dbReference type="PROSITE" id="PS00486">
    <property type="entry name" value="DNA_MISMATCH_REPAIR_2"/>
    <property type="match status" value="1"/>
</dbReference>
<dbReference type="InterPro" id="IPR017261">
    <property type="entry name" value="DNA_mismatch_repair_MutS/MSH"/>
</dbReference>
<evidence type="ECO:0000256" key="3">
    <source>
        <dbReference type="ARBA" id="ARBA00022763"/>
    </source>
</evidence>
<dbReference type="WBParaSite" id="TREG1_103780.1">
    <property type="protein sequence ID" value="TREG1_103780.1"/>
    <property type="gene ID" value="TREG1_103780"/>
</dbReference>
<dbReference type="GO" id="GO:0140664">
    <property type="term" value="F:ATP-dependent DNA damage sensor activity"/>
    <property type="evidence" value="ECO:0007669"/>
    <property type="project" value="InterPro"/>
</dbReference>
<dbReference type="Proteomes" id="UP000050795">
    <property type="component" value="Unassembled WGS sequence"/>
</dbReference>
<dbReference type="Gene3D" id="3.30.420.110">
    <property type="entry name" value="MutS, connector domain"/>
    <property type="match status" value="1"/>
</dbReference>
<evidence type="ECO:0000256" key="5">
    <source>
        <dbReference type="ARBA" id="ARBA00023125"/>
    </source>
</evidence>
<dbReference type="InterPro" id="IPR007695">
    <property type="entry name" value="DNA_mismatch_repair_MutS-lik_N"/>
</dbReference>
<protein>
    <recommendedName>
        <fullName evidence="6">DNA mismatch repair protein</fullName>
    </recommendedName>
</protein>
<dbReference type="Pfam" id="PF05190">
    <property type="entry name" value="MutS_IV"/>
    <property type="match status" value="1"/>
</dbReference>
<dbReference type="SMART" id="SM00534">
    <property type="entry name" value="MUTSac"/>
    <property type="match status" value="1"/>
</dbReference>
<reference evidence="11" key="2">
    <citation type="submission" date="2023-11" db="UniProtKB">
        <authorList>
            <consortium name="WormBaseParasite"/>
        </authorList>
    </citation>
    <scope>IDENTIFICATION</scope>
</reference>
<feature type="compositionally biased region" description="Polar residues" evidence="8">
    <location>
        <begin position="97"/>
        <end position="106"/>
    </location>
</feature>
<dbReference type="InterPro" id="IPR045076">
    <property type="entry name" value="MutS"/>
</dbReference>
<dbReference type="FunFam" id="1.10.1420.10:FF:000005">
    <property type="entry name" value="DNA mismatch repair protein"/>
    <property type="match status" value="1"/>
</dbReference>
<evidence type="ECO:0000256" key="4">
    <source>
        <dbReference type="ARBA" id="ARBA00022840"/>
    </source>
</evidence>
<evidence type="ECO:0000259" key="9">
    <source>
        <dbReference type="PROSITE" id="PS00486"/>
    </source>
</evidence>
<dbReference type="GO" id="GO:0005524">
    <property type="term" value="F:ATP binding"/>
    <property type="evidence" value="ECO:0007669"/>
    <property type="project" value="UniProtKB-UniRule"/>
</dbReference>
<dbReference type="AlphaFoldDB" id="A0AA85IL51"/>
<dbReference type="PANTHER" id="PTHR11361:SF148">
    <property type="entry name" value="DNA MISMATCH REPAIR PROTEIN MSH6"/>
    <property type="match status" value="1"/>
</dbReference>
<dbReference type="SUPFAM" id="SSF53150">
    <property type="entry name" value="DNA repair protein MutS, domain II"/>
    <property type="match status" value="1"/>
</dbReference>
<dbReference type="Pfam" id="PF05192">
    <property type="entry name" value="MutS_III"/>
    <property type="match status" value="1"/>
</dbReference>
<evidence type="ECO:0000313" key="10">
    <source>
        <dbReference type="Proteomes" id="UP000050795"/>
    </source>
</evidence>
<dbReference type="SUPFAM" id="SSF55271">
    <property type="entry name" value="DNA repair protein MutS, domain I"/>
    <property type="match status" value="1"/>
</dbReference>
<accession>A0AA85IL51</accession>
<organism evidence="10 11">
    <name type="scientific">Trichobilharzia regenti</name>
    <name type="common">Nasal bird schistosome</name>
    <dbReference type="NCBI Taxonomy" id="157069"/>
    <lineage>
        <taxon>Eukaryota</taxon>
        <taxon>Metazoa</taxon>
        <taxon>Spiralia</taxon>
        <taxon>Lophotrochozoa</taxon>
        <taxon>Platyhelminthes</taxon>
        <taxon>Trematoda</taxon>
        <taxon>Digenea</taxon>
        <taxon>Strigeidida</taxon>
        <taxon>Schistosomatoidea</taxon>
        <taxon>Schistosomatidae</taxon>
        <taxon>Trichobilharzia</taxon>
    </lineage>
</organism>
<dbReference type="Gene3D" id="3.40.50.300">
    <property type="entry name" value="P-loop containing nucleotide triphosphate hydrolases"/>
    <property type="match status" value="1"/>
</dbReference>
<keyword evidence="2 6" id="KW-0547">Nucleotide-binding</keyword>
<comment type="similarity">
    <text evidence="1 6 7">Belongs to the DNA mismatch repair MutS family.</text>
</comment>
<keyword evidence="10" id="KW-1185">Reference proteome</keyword>
<dbReference type="InterPro" id="IPR007696">
    <property type="entry name" value="DNA_mismatch_repair_MutS_core"/>
</dbReference>
<dbReference type="InterPro" id="IPR027417">
    <property type="entry name" value="P-loop_NTPase"/>
</dbReference>